<protein>
    <submittedName>
        <fullName evidence="2">5718_t:CDS:1</fullName>
    </submittedName>
</protein>
<proteinExistence type="predicted"/>
<feature type="non-terminal residue" evidence="2">
    <location>
        <position position="1"/>
    </location>
</feature>
<dbReference type="Proteomes" id="UP000789396">
    <property type="component" value="Unassembled WGS sequence"/>
</dbReference>
<reference evidence="2" key="1">
    <citation type="submission" date="2021-06" db="EMBL/GenBank/DDBJ databases">
        <authorList>
            <person name="Kallberg Y."/>
            <person name="Tangrot J."/>
            <person name="Rosling A."/>
        </authorList>
    </citation>
    <scope>NUCLEOTIDE SEQUENCE</scope>
    <source>
        <strain evidence="2">IN212</strain>
    </source>
</reference>
<organism evidence="2 3">
    <name type="scientific">Racocetra fulgida</name>
    <dbReference type="NCBI Taxonomy" id="60492"/>
    <lineage>
        <taxon>Eukaryota</taxon>
        <taxon>Fungi</taxon>
        <taxon>Fungi incertae sedis</taxon>
        <taxon>Mucoromycota</taxon>
        <taxon>Glomeromycotina</taxon>
        <taxon>Glomeromycetes</taxon>
        <taxon>Diversisporales</taxon>
        <taxon>Gigasporaceae</taxon>
        <taxon>Racocetra</taxon>
    </lineage>
</organism>
<evidence type="ECO:0000313" key="2">
    <source>
        <dbReference type="EMBL" id="CAG8711969.1"/>
    </source>
</evidence>
<accession>A0A9N9HY62</accession>
<evidence type="ECO:0000256" key="1">
    <source>
        <dbReference type="SAM" id="MobiDB-lite"/>
    </source>
</evidence>
<gene>
    <name evidence="2" type="ORF">RFULGI_LOCUS10905</name>
</gene>
<feature type="region of interest" description="Disordered" evidence="1">
    <location>
        <begin position="1"/>
        <end position="36"/>
    </location>
</feature>
<name>A0A9N9HY62_9GLOM</name>
<feature type="compositionally biased region" description="Basic and acidic residues" evidence="1">
    <location>
        <begin position="53"/>
        <end position="73"/>
    </location>
</feature>
<comment type="caution">
    <text evidence="2">The sequence shown here is derived from an EMBL/GenBank/DDBJ whole genome shotgun (WGS) entry which is preliminary data.</text>
</comment>
<feature type="compositionally biased region" description="Basic and acidic residues" evidence="1">
    <location>
        <begin position="1"/>
        <end position="10"/>
    </location>
</feature>
<evidence type="ECO:0000313" key="3">
    <source>
        <dbReference type="Proteomes" id="UP000789396"/>
    </source>
</evidence>
<sequence length="73" mass="8104">MSSNNKDSKDNLVSSHKQHQIKENPEPVTSHPFTTVKKKIQEIANVTAQKLKFGPESKGRNPEAAHQDGKTNP</sequence>
<feature type="non-terminal residue" evidence="2">
    <location>
        <position position="73"/>
    </location>
</feature>
<keyword evidence="3" id="KW-1185">Reference proteome</keyword>
<dbReference type="EMBL" id="CAJVPZ010022517">
    <property type="protein sequence ID" value="CAG8711969.1"/>
    <property type="molecule type" value="Genomic_DNA"/>
</dbReference>
<dbReference type="AlphaFoldDB" id="A0A9N9HY62"/>
<feature type="region of interest" description="Disordered" evidence="1">
    <location>
        <begin position="48"/>
        <end position="73"/>
    </location>
</feature>
<dbReference type="OrthoDB" id="2344076at2759"/>